<evidence type="ECO:0000256" key="3">
    <source>
        <dbReference type="ARBA" id="ARBA00023082"/>
    </source>
</evidence>
<dbReference type="GO" id="GO:0003677">
    <property type="term" value="F:DNA binding"/>
    <property type="evidence" value="ECO:0007669"/>
    <property type="project" value="InterPro"/>
</dbReference>
<dbReference type="STRING" id="1434700.SAMN06296427_104254"/>
<comment type="similarity">
    <text evidence="1">Belongs to the sigma-70 factor family. ECF subfamily.</text>
</comment>
<evidence type="ECO:0000256" key="2">
    <source>
        <dbReference type="ARBA" id="ARBA00023015"/>
    </source>
</evidence>
<evidence type="ECO:0000313" key="7">
    <source>
        <dbReference type="EMBL" id="SMC61252.1"/>
    </source>
</evidence>
<dbReference type="InterPro" id="IPR039425">
    <property type="entry name" value="RNA_pol_sigma-70-like"/>
</dbReference>
<dbReference type="InterPro" id="IPR013324">
    <property type="entry name" value="RNA_pol_sigma_r3/r4-like"/>
</dbReference>
<organism evidence="7 8">
    <name type="scientific">Moheibacter sediminis</name>
    <dbReference type="NCBI Taxonomy" id="1434700"/>
    <lineage>
        <taxon>Bacteria</taxon>
        <taxon>Pseudomonadati</taxon>
        <taxon>Bacteroidota</taxon>
        <taxon>Flavobacteriia</taxon>
        <taxon>Flavobacteriales</taxon>
        <taxon>Weeksellaceae</taxon>
        <taxon>Moheibacter</taxon>
    </lineage>
</organism>
<dbReference type="OrthoDB" id="9785675at2"/>
<dbReference type="InterPro" id="IPR014284">
    <property type="entry name" value="RNA_pol_sigma-70_dom"/>
</dbReference>
<dbReference type="Pfam" id="PF04542">
    <property type="entry name" value="Sigma70_r2"/>
    <property type="match status" value="1"/>
</dbReference>
<feature type="domain" description="RNA polymerase sigma factor 70 region 4 type 2" evidence="6">
    <location>
        <begin position="125"/>
        <end position="175"/>
    </location>
</feature>
<dbReference type="SUPFAM" id="SSF88659">
    <property type="entry name" value="Sigma3 and sigma4 domains of RNA polymerase sigma factors"/>
    <property type="match status" value="1"/>
</dbReference>
<evidence type="ECO:0000256" key="4">
    <source>
        <dbReference type="ARBA" id="ARBA00023163"/>
    </source>
</evidence>
<evidence type="ECO:0000259" key="5">
    <source>
        <dbReference type="Pfam" id="PF04542"/>
    </source>
</evidence>
<dbReference type="GO" id="GO:0016987">
    <property type="term" value="F:sigma factor activity"/>
    <property type="evidence" value="ECO:0007669"/>
    <property type="project" value="UniProtKB-KW"/>
</dbReference>
<keyword evidence="2" id="KW-0805">Transcription regulation</keyword>
<dbReference type="GO" id="GO:0006352">
    <property type="term" value="P:DNA-templated transcription initiation"/>
    <property type="evidence" value="ECO:0007669"/>
    <property type="project" value="InterPro"/>
</dbReference>
<proteinExistence type="inferred from homology"/>
<dbReference type="NCBIfam" id="TIGR02937">
    <property type="entry name" value="sigma70-ECF"/>
    <property type="match status" value="1"/>
</dbReference>
<dbReference type="RefSeq" id="WP_084017164.1">
    <property type="nucleotide sequence ID" value="NZ_FWXS01000004.1"/>
</dbReference>
<dbReference type="Proteomes" id="UP000192393">
    <property type="component" value="Unassembled WGS sequence"/>
</dbReference>
<evidence type="ECO:0000259" key="6">
    <source>
        <dbReference type="Pfam" id="PF08281"/>
    </source>
</evidence>
<dbReference type="PANTHER" id="PTHR43133">
    <property type="entry name" value="RNA POLYMERASE ECF-TYPE SIGMA FACTO"/>
    <property type="match status" value="1"/>
</dbReference>
<dbReference type="Pfam" id="PF08281">
    <property type="entry name" value="Sigma70_r4_2"/>
    <property type="match status" value="1"/>
</dbReference>
<dbReference type="AlphaFoldDB" id="A0A1W2AL70"/>
<keyword evidence="8" id="KW-1185">Reference proteome</keyword>
<dbReference type="InterPro" id="IPR036388">
    <property type="entry name" value="WH-like_DNA-bd_sf"/>
</dbReference>
<evidence type="ECO:0000256" key="1">
    <source>
        <dbReference type="ARBA" id="ARBA00010641"/>
    </source>
</evidence>
<dbReference type="InterPro" id="IPR007627">
    <property type="entry name" value="RNA_pol_sigma70_r2"/>
</dbReference>
<evidence type="ECO:0000313" key="8">
    <source>
        <dbReference type="Proteomes" id="UP000192393"/>
    </source>
</evidence>
<keyword evidence="3" id="KW-0731">Sigma factor</keyword>
<dbReference type="EMBL" id="FWXS01000004">
    <property type="protein sequence ID" value="SMC61252.1"/>
    <property type="molecule type" value="Genomic_DNA"/>
</dbReference>
<accession>A0A1W2AL70</accession>
<reference evidence="7 8" key="1">
    <citation type="submission" date="2017-04" db="EMBL/GenBank/DDBJ databases">
        <authorList>
            <person name="Afonso C.L."/>
            <person name="Miller P.J."/>
            <person name="Scott M.A."/>
            <person name="Spackman E."/>
            <person name="Goraichik I."/>
            <person name="Dimitrov K.M."/>
            <person name="Suarez D.L."/>
            <person name="Swayne D.E."/>
        </authorList>
    </citation>
    <scope>NUCLEOTIDE SEQUENCE [LARGE SCALE GENOMIC DNA]</scope>
    <source>
        <strain evidence="7 8">CGMCC 1.12708</strain>
    </source>
</reference>
<dbReference type="Gene3D" id="1.10.10.10">
    <property type="entry name" value="Winged helix-like DNA-binding domain superfamily/Winged helix DNA-binding domain"/>
    <property type="match status" value="1"/>
</dbReference>
<dbReference type="InterPro" id="IPR013325">
    <property type="entry name" value="RNA_pol_sigma_r2"/>
</dbReference>
<dbReference type="Gene3D" id="1.10.1740.10">
    <property type="match status" value="1"/>
</dbReference>
<protein>
    <submittedName>
        <fullName evidence="7">RNA polymerase sigma-70 factor, ECF subfamily</fullName>
    </submittedName>
</protein>
<sequence>MKSAKLQNTISEARKGKRQAQNVLMDLFWMNVYNYVNSKIQNEDEAEDIAIETFTKVFAKLKLYNSDFDFKTWVVSIAHNTMIDHIRKSPELQISLDDENYFIEIQEDLPTPEESLIQKQANDAFDQNIQKLKPEYRRIIELRYLEDKTYKEIADELQLSMANVKVRLLRARQLLQEILKG</sequence>
<feature type="domain" description="RNA polymerase sigma-70 region 2" evidence="5">
    <location>
        <begin position="32"/>
        <end position="88"/>
    </location>
</feature>
<keyword evidence="4" id="KW-0804">Transcription</keyword>
<name>A0A1W2AL70_9FLAO</name>
<dbReference type="CDD" id="cd06171">
    <property type="entry name" value="Sigma70_r4"/>
    <property type="match status" value="1"/>
</dbReference>
<dbReference type="InterPro" id="IPR013249">
    <property type="entry name" value="RNA_pol_sigma70_r4_t2"/>
</dbReference>
<gene>
    <name evidence="7" type="ORF">SAMN06296427_104254</name>
</gene>
<dbReference type="PANTHER" id="PTHR43133:SF51">
    <property type="entry name" value="RNA POLYMERASE SIGMA FACTOR"/>
    <property type="match status" value="1"/>
</dbReference>
<dbReference type="SUPFAM" id="SSF88946">
    <property type="entry name" value="Sigma2 domain of RNA polymerase sigma factors"/>
    <property type="match status" value="1"/>
</dbReference>